<name>A0A382DA66_9ZZZZ</name>
<evidence type="ECO:0000313" key="1">
    <source>
        <dbReference type="EMBL" id="SVB34571.1"/>
    </source>
</evidence>
<dbReference type="AlphaFoldDB" id="A0A382DA66"/>
<reference evidence="1" key="1">
    <citation type="submission" date="2018-05" db="EMBL/GenBank/DDBJ databases">
        <authorList>
            <person name="Lanie J.A."/>
            <person name="Ng W.-L."/>
            <person name="Kazmierczak K.M."/>
            <person name="Andrzejewski T.M."/>
            <person name="Davidsen T.M."/>
            <person name="Wayne K.J."/>
            <person name="Tettelin H."/>
            <person name="Glass J.I."/>
            <person name="Rusch D."/>
            <person name="Podicherti R."/>
            <person name="Tsui H.-C.T."/>
            <person name="Winkler M.E."/>
        </authorList>
    </citation>
    <scope>NUCLEOTIDE SEQUENCE</scope>
</reference>
<protein>
    <submittedName>
        <fullName evidence="1">Uncharacterized protein</fullName>
    </submittedName>
</protein>
<proteinExistence type="predicted"/>
<organism evidence="1">
    <name type="scientific">marine metagenome</name>
    <dbReference type="NCBI Taxonomy" id="408172"/>
    <lineage>
        <taxon>unclassified sequences</taxon>
        <taxon>metagenomes</taxon>
        <taxon>ecological metagenomes</taxon>
    </lineage>
</organism>
<dbReference type="EMBL" id="UINC01038089">
    <property type="protein sequence ID" value="SVB34571.1"/>
    <property type="molecule type" value="Genomic_DNA"/>
</dbReference>
<accession>A0A382DA66</accession>
<sequence length="51" mass="6203">MTKYEEQEDELLKLQNGKDHLKKIDRRIFKYLCILFDVNFQQSKNDLVSLN</sequence>
<gene>
    <name evidence="1" type="ORF">METZ01_LOCUS187425</name>
</gene>